<dbReference type="AlphaFoldDB" id="A0A0M3KDZ6"/>
<name>A0A0M3KDZ6_ANISI</name>
<proteinExistence type="predicted"/>
<dbReference type="WBParaSite" id="ASIM_0001920101-mRNA-1">
    <property type="protein sequence ID" value="ASIM_0001920101-mRNA-1"/>
    <property type="gene ID" value="ASIM_0001920101"/>
</dbReference>
<accession>A0A0M3KDZ6</accession>
<protein>
    <submittedName>
        <fullName evidence="1">Cyclin-dependent serine/threonine-protein kinase</fullName>
    </submittedName>
</protein>
<sequence length="238" mass="26774">LGVPLGSSTPSTSASNLSSASTSRAAASSCCFSQLQSTSSFAPSHALSAQQQQARSRVPYPTGMTAVSHSQDAALLRHQQQQQQHQMMMQQTLTNTSNHHLPQLQPQQPYIYPSCMNGTSNMQQQQQMGESNALLQMRQSVDELSTNIEKRSRFALRFAPCASDYSNMDANSATRPMHPQQISPMSQPQQLFNPYHQATRQRSTLDKYPMNGQMLPHQQQFTQQYYPSRNVYSNYRYC</sequence>
<organism evidence="1">
    <name type="scientific">Anisakis simplex</name>
    <name type="common">Herring worm</name>
    <dbReference type="NCBI Taxonomy" id="6269"/>
    <lineage>
        <taxon>Eukaryota</taxon>
        <taxon>Metazoa</taxon>
        <taxon>Ecdysozoa</taxon>
        <taxon>Nematoda</taxon>
        <taxon>Chromadorea</taxon>
        <taxon>Rhabditida</taxon>
        <taxon>Spirurina</taxon>
        <taxon>Ascaridomorpha</taxon>
        <taxon>Ascaridoidea</taxon>
        <taxon>Anisakidae</taxon>
        <taxon>Anisakis</taxon>
        <taxon>Anisakis simplex complex</taxon>
    </lineage>
</organism>
<reference evidence="1" key="1">
    <citation type="submission" date="2017-02" db="UniProtKB">
        <authorList>
            <consortium name="WormBaseParasite"/>
        </authorList>
    </citation>
    <scope>IDENTIFICATION</scope>
</reference>
<evidence type="ECO:0000313" key="1">
    <source>
        <dbReference type="WBParaSite" id="ASIM_0001920101-mRNA-1"/>
    </source>
</evidence>